<dbReference type="GO" id="GO:0006281">
    <property type="term" value="P:DNA repair"/>
    <property type="evidence" value="ECO:0007669"/>
    <property type="project" value="InterPro"/>
</dbReference>
<name>A0AA86IZE6_9ENTR</name>
<protein>
    <recommendedName>
        <fullName evidence="3">Uncharacterized protein YbaV</fullName>
    </recommendedName>
</protein>
<reference evidence="7" key="1">
    <citation type="submission" date="2021-04" db="EMBL/GenBank/DDBJ databases">
        <title>Difference and commonality of drug resistance evolution in various bacteria. and drug sensitivity profiles.</title>
        <authorList>
            <person name="Maeda T."/>
            <person name="Shibai A."/>
            <person name="Kawada K."/>
            <person name="Kotani H."/>
            <person name="Tarusawa Y."/>
            <person name="Tanabe K."/>
            <person name="Furusawa C."/>
        </authorList>
    </citation>
    <scope>NUCLEOTIDE SEQUENCE</scope>
    <source>
        <strain evidence="7">JCM 8580</strain>
    </source>
</reference>
<feature type="domain" description="Helix-hairpin-helix DNA-binding motif class 1" evidence="6">
    <location>
        <begin position="74"/>
        <end position="93"/>
    </location>
</feature>
<dbReference type="PANTHER" id="PTHR21180">
    <property type="entry name" value="ENDONUCLEASE/EXONUCLEASE/PHOSPHATASE FAMILY DOMAIN-CONTAINING PROTEIN 1"/>
    <property type="match status" value="1"/>
</dbReference>
<evidence type="ECO:0000256" key="1">
    <source>
        <dbReference type="ARBA" id="ARBA00022729"/>
    </source>
</evidence>
<dbReference type="Gene3D" id="1.10.150.280">
    <property type="entry name" value="AF1531-like domain"/>
    <property type="match status" value="1"/>
</dbReference>
<evidence type="ECO:0000256" key="2">
    <source>
        <dbReference type="ARBA" id="ARBA00022737"/>
    </source>
</evidence>
<sequence>MKRGINALIITLSLACAGMSHSAFAATANAKPAVTQTKTEARPDAQNVTQAKEAAKTGDEESTRVSINAASAEELARVMNGVGLKKAQAIVSYREEYGPFKTVEDLKQVPGMGNALVERNLERLTL</sequence>
<keyword evidence="2" id="KW-0677">Repeat</keyword>
<keyword evidence="1 5" id="KW-0732">Signal</keyword>
<dbReference type="InterPro" id="IPR010994">
    <property type="entry name" value="RuvA_2-like"/>
</dbReference>
<dbReference type="PROSITE" id="PS51257">
    <property type="entry name" value="PROKAR_LIPOPROTEIN"/>
    <property type="match status" value="1"/>
</dbReference>
<dbReference type="AlphaFoldDB" id="A0AA86IZE6"/>
<dbReference type="GO" id="GO:0015628">
    <property type="term" value="P:protein secretion by the type II secretion system"/>
    <property type="evidence" value="ECO:0007669"/>
    <property type="project" value="TreeGrafter"/>
</dbReference>
<dbReference type="InterPro" id="IPR051675">
    <property type="entry name" value="Endo/Exo/Phosphatase_dom_1"/>
</dbReference>
<dbReference type="EMBL" id="AP024590">
    <property type="protein sequence ID" value="BCU56722.1"/>
    <property type="molecule type" value="Genomic_DNA"/>
</dbReference>
<dbReference type="RefSeq" id="WP_088220226.1">
    <property type="nucleotide sequence ID" value="NZ_AP024590.1"/>
</dbReference>
<dbReference type="InterPro" id="IPR003583">
    <property type="entry name" value="Hlx-hairpin-Hlx_DNA-bd_motif"/>
</dbReference>
<evidence type="ECO:0000256" key="4">
    <source>
        <dbReference type="SAM" id="MobiDB-lite"/>
    </source>
</evidence>
<feature type="compositionally biased region" description="Basic and acidic residues" evidence="4">
    <location>
        <begin position="53"/>
        <end position="63"/>
    </location>
</feature>
<accession>A0AA86IZE6</accession>
<dbReference type="FunFam" id="1.10.150.280:FF:000001">
    <property type="entry name" value="Competence protein ComEA helix-hairpin-helix repeat region"/>
    <property type="match status" value="1"/>
</dbReference>
<dbReference type="SMART" id="SM00278">
    <property type="entry name" value="HhH1"/>
    <property type="match status" value="2"/>
</dbReference>
<dbReference type="GO" id="GO:0015627">
    <property type="term" value="C:type II protein secretion system complex"/>
    <property type="evidence" value="ECO:0007669"/>
    <property type="project" value="TreeGrafter"/>
</dbReference>
<gene>
    <name evidence="7" type="ORF">ENKO_33160</name>
</gene>
<evidence type="ECO:0000313" key="7">
    <source>
        <dbReference type="EMBL" id="BCU56722.1"/>
    </source>
</evidence>
<dbReference type="PANTHER" id="PTHR21180:SF32">
    <property type="entry name" value="ENDONUCLEASE_EXONUCLEASE_PHOSPHATASE FAMILY DOMAIN-CONTAINING PROTEIN 1"/>
    <property type="match status" value="1"/>
</dbReference>
<dbReference type="InterPro" id="IPR004509">
    <property type="entry name" value="Competence_ComEA_HhH"/>
</dbReference>
<evidence type="ECO:0000313" key="8">
    <source>
        <dbReference type="Proteomes" id="UP000682928"/>
    </source>
</evidence>
<organism evidence="7 8">
    <name type="scientific">Enterobacter kobei</name>
    <dbReference type="NCBI Taxonomy" id="208224"/>
    <lineage>
        <taxon>Bacteria</taxon>
        <taxon>Pseudomonadati</taxon>
        <taxon>Pseudomonadota</taxon>
        <taxon>Gammaproteobacteria</taxon>
        <taxon>Enterobacterales</taxon>
        <taxon>Enterobacteriaceae</taxon>
        <taxon>Enterobacter</taxon>
        <taxon>Enterobacter cloacae complex</taxon>
    </lineage>
</organism>
<feature type="region of interest" description="Disordered" evidence="4">
    <location>
        <begin position="35"/>
        <end position="64"/>
    </location>
</feature>
<evidence type="ECO:0000256" key="5">
    <source>
        <dbReference type="SAM" id="SignalP"/>
    </source>
</evidence>
<dbReference type="Proteomes" id="UP000682928">
    <property type="component" value="Chromosome"/>
</dbReference>
<dbReference type="Pfam" id="PF12836">
    <property type="entry name" value="HHH_3"/>
    <property type="match status" value="1"/>
</dbReference>
<feature type="signal peptide" evidence="5">
    <location>
        <begin position="1"/>
        <end position="25"/>
    </location>
</feature>
<dbReference type="NCBIfam" id="TIGR00426">
    <property type="entry name" value="competence protein ComEA helix-hairpin-helix repeat region"/>
    <property type="match status" value="1"/>
</dbReference>
<proteinExistence type="predicted"/>
<feature type="chain" id="PRO_5041673488" description="Uncharacterized protein YbaV" evidence="5">
    <location>
        <begin position="26"/>
        <end position="126"/>
    </location>
</feature>
<dbReference type="SUPFAM" id="SSF47781">
    <property type="entry name" value="RuvA domain 2-like"/>
    <property type="match status" value="1"/>
</dbReference>
<feature type="domain" description="Helix-hairpin-helix DNA-binding motif class 1" evidence="6">
    <location>
        <begin position="104"/>
        <end position="123"/>
    </location>
</feature>
<evidence type="ECO:0000256" key="3">
    <source>
        <dbReference type="ARBA" id="ARBA00070757"/>
    </source>
</evidence>
<evidence type="ECO:0000259" key="6">
    <source>
        <dbReference type="SMART" id="SM00278"/>
    </source>
</evidence>
<dbReference type="GO" id="GO:0003677">
    <property type="term" value="F:DNA binding"/>
    <property type="evidence" value="ECO:0007669"/>
    <property type="project" value="InterPro"/>
</dbReference>